<evidence type="ECO:0000313" key="1">
    <source>
        <dbReference type="EMBL" id="ABK78117.1"/>
    </source>
</evidence>
<organism evidence="1 2">
    <name type="scientific">Cenarchaeum symbiosum (strain A)</name>
    <dbReference type="NCBI Taxonomy" id="414004"/>
    <lineage>
        <taxon>Archaea</taxon>
        <taxon>Nitrososphaerota</taxon>
        <taxon>Candidatus Cenarchaeales</taxon>
        <taxon>Candidatus Cenarchaeaceae</taxon>
        <taxon>Candidatus Cenarchaeum</taxon>
    </lineage>
</organism>
<dbReference type="Proteomes" id="UP000000758">
    <property type="component" value="Chromosome"/>
</dbReference>
<dbReference type="AlphaFoldDB" id="A0RXQ0"/>
<keyword evidence="2" id="KW-1185">Reference proteome</keyword>
<name>A0RXQ0_CENSY</name>
<evidence type="ECO:0008006" key="3">
    <source>
        <dbReference type="Google" id="ProtNLM"/>
    </source>
</evidence>
<dbReference type="InterPro" id="IPR007561">
    <property type="entry name" value="Cell_div_SepF/SepF-rel"/>
</dbReference>
<dbReference type="Gene3D" id="3.30.110.150">
    <property type="entry name" value="SepF-like protein"/>
    <property type="match status" value="1"/>
</dbReference>
<dbReference type="KEGG" id="csy:CENSYa_1495"/>
<proteinExistence type="predicted"/>
<protein>
    <recommendedName>
        <fullName evidence="3">Cell division protein SepF</fullName>
    </recommendedName>
</protein>
<dbReference type="STRING" id="414004.CENSYa_1495"/>
<dbReference type="Pfam" id="PF04472">
    <property type="entry name" value="SepF"/>
    <property type="match status" value="1"/>
</dbReference>
<accession>A0RXQ0</accession>
<dbReference type="PATRIC" id="fig|414004.10.peg.1370"/>
<gene>
    <name evidence="1" type="ordered locus">CENSYa_1495</name>
</gene>
<dbReference type="HOGENOM" id="CLU_2406201_0_0_2"/>
<dbReference type="InterPro" id="IPR038594">
    <property type="entry name" value="SepF-like_sf"/>
</dbReference>
<sequence length="99" mass="11101">MSEQPKSGMQKHVTTYLKAITIRDPSDVNAIKSDIKKGLILILRVTPLAQRDVGQLRGVVEELYTMARESGAEIARLGEERIIVAPANVKIWKPEYDLK</sequence>
<reference evidence="1 2" key="1">
    <citation type="journal article" date="2006" name="Proc. Natl. Acad. Sci. U.S.A.">
        <title>Genomic analysis of the uncultivated marine crenarchaeote Cenarchaeum symbiosum.</title>
        <authorList>
            <person name="Hallam S.J."/>
            <person name="Konstantinidis K.T."/>
            <person name="Putnam N."/>
            <person name="Schleper C."/>
            <person name="Watanabe Y."/>
            <person name="Sugahara J."/>
            <person name="Preston C."/>
            <person name="de la Torre J."/>
            <person name="Richardson P.M."/>
            <person name="DeLong E.F."/>
        </authorList>
    </citation>
    <scope>NUCLEOTIDE SEQUENCE [LARGE SCALE GENOMIC DNA]</scope>
    <source>
        <strain evidence="2">A</strain>
    </source>
</reference>
<dbReference type="EMBL" id="DP000238">
    <property type="protein sequence ID" value="ABK78117.1"/>
    <property type="molecule type" value="Genomic_DNA"/>
</dbReference>
<dbReference type="EnsemblBacteria" id="ABK78117">
    <property type="protein sequence ID" value="ABK78117"/>
    <property type="gene ID" value="CENSYa_1495"/>
</dbReference>
<evidence type="ECO:0000313" key="2">
    <source>
        <dbReference type="Proteomes" id="UP000000758"/>
    </source>
</evidence>